<dbReference type="InterPro" id="IPR003593">
    <property type="entry name" value="AAA+_ATPase"/>
</dbReference>
<feature type="domain" description="AAA+ ATPase" evidence="1">
    <location>
        <begin position="355"/>
        <end position="482"/>
    </location>
</feature>
<dbReference type="GO" id="GO:0005524">
    <property type="term" value="F:ATP binding"/>
    <property type="evidence" value="ECO:0007669"/>
    <property type="project" value="InterPro"/>
</dbReference>
<dbReference type="CDD" id="cd19481">
    <property type="entry name" value="RecA-like_protease"/>
    <property type="match status" value="1"/>
</dbReference>
<dbReference type="EMBL" id="JAULSW010000002">
    <property type="protein sequence ID" value="KAK3389893.1"/>
    <property type="molecule type" value="Genomic_DNA"/>
</dbReference>
<sequence>MDSKGYHIRTDVDIKSHLLIEVLREINFDVEDISLLTTPPVVPLKHFFYNRQALQDRLDAERATLTVDGGDSDLAADLAVAVDFAKEEHATTQSSLDVLLPAGEITWDLLWTIFKPNALIYRHHRLVEDHQIMKVRTIRQGERPITRTKYWDINCHIVADDGVKFGVAREPFYMEIDEFSGTQKITDLRLFPLEYHPDAAKLRVDVLERGRRFAALKETQIMQTSGPAMAEKRDVTYVPHPVKFTTHGRVIVDPAGFRAFNPDVCFIPDVIRALSRDRLTEEQLMICTPVTFGFSFGDKKWGGFSMSRLTPITWNEQAFQELVMDPQTKMLIHSMVKQHSSHDGGFDDIISGKGKGMIGLFSGPPGSGKTLTAEAVAEITKRPLYSVSAGELGIEPHQVDEKLTRILELAHKWDAVLLLDEADVFLQQRDQENVRRNALVSIFLRQLEYYKGILILTTNRLANCDSAFESRIHISIPYDELDESAKRKVWNTFLQRAKGAHDDLSVEVSDEEIVALAKLDVNGRQIKNLVSGARTIAKEMNETLSMAQINLVLSVTNSRRTTAPGRRTTIPPIMTDVPVRTNGHYVEESPVEFEEHQQRLGGGRKR</sequence>
<proteinExistence type="predicted"/>
<dbReference type="InterPro" id="IPR054289">
    <property type="entry name" value="DUF7025"/>
</dbReference>
<evidence type="ECO:0000259" key="1">
    <source>
        <dbReference type="SMART" id="SM00382"/>
    </source>
</evidence>
<name>A0AAE0NY56_9PEZI</name>
<dbReference type="Gene3D" id="3.40.50.300">
    <property type="entry name" value="P-loop containing nucleotide triphosphate hydrolases"/>
    <property type="match status" value="1"/>
</dbReference>
<dbReference type="Pfam" id="PF22942">
    <property type="entry name" value="DUF7025"/>
    <property type="match status" value="1"/>
</dbReference>
<dbReference type="SMART" id="SM00382">
    <property type="entry name" value="AAA"/>
    <property type="match status" value="1"/>
</dbReference>
<gene>
    <name evidence="2" type="ORF">B0H63DRAFT_105332</name>
</gene>
<protein>
    <submittedName>
        <fullName evidence="2">P-loop containing nucleoside triphosphate hydrolase protein</fullName>
    </submittedName>
</protein>
<comment type="caution">
    <text evidence="2">The sequence shown here is derived from an EMBL/GenBank/DDBJ whole genome shotgun (WGS) entry which is preliminary data.</text>
</comment>
<dbReference type="InterPro" id="IPR027417">
    <property type="entry name" value="P-loop_NTPase"/>
</dbReference>
<keyword evidence="2" id="KW-0378">Hydrolase</keyword>
<dbReference type="SUPFAM" id="SSF52540">
    <property type="entry name" value="P-loop containing nucleoside triphosphate hydrolases"/>
    <property type="match status" value="1"/>
</dbReference>
<keyword evidence="3" id="KW-1185">Reference proteome</keyword>
<dbReference type="InterPro" id="IPR003959">
    <property type="entry name" value="ATPase_AAA_core"/>
</dbReference>
<dbReference type="GO" id="GO:0016887">
    <property type="term" value="F:ATP hydrolysis activity"/>
    <property type="evidence" value="ECO:0007669"/>
    <property type="project" value="InterPro"/>
</dbReference>
<dbReference type="PANTHER" id="PTHR46411">
    <property type="entry name" value="FAMILY ATPASE, PUTATIVE-RELATED"/>
    <property type="match status" value="1"/>
</dbReference>
<organism evidence="2 3">
    <name type="scientific">Podospora didyma</name>
    <dbReference type="NCBI Taxonomy" id="330526"/>
    <lineage>
        <taxon>Eukaryota</taxon>
        <taxon>Fungi</taxon>
        <taxon>Dikarya</taxon>
        <taxon>Ascomycota</taxon>
        <taxon>Pezizomycotina</taxon>
        <taxon>Sordariomycetes</taxon>
        <taxon>Sordariomycetidae</taxon>
        <taxon>Sordariales</taxon>
        <taxon>Podosporaceae</taxon>
        <taxon>Podospora</taxon>
    </lineage>
</organism>
<dbReference type="AlphaFoldDB" id="A0AAE0NY56"/>
<reference evidence="2" key="2">
    <citation type="submission" date="2023-06" db="EMBL/GenBank/DDBJ databases">
        <authorList>
            <consortium name="Lawrence Berkeley National Laboratory"/>
            <person name="Haridas S."/>
            <person name="Hensen N."/>
            <person name="Bonometti L."/>
            <person name="Westerberg I."/>
            <person name="Brannstrom I.O."/>
            <person name="Guillou S."/>
            <person name="Cros-Aarteil S."/>
            <person name="Calhoun S."/>
            <person name="Kuo A."/>
            <person name="Mondo S."/>
            <person name="Pangilinan J."/>
            <person name="Riley R."/>
            <person name="LaButti K."/>
            <person name="Andreopoulos B."/>
            <person name="Lipzen A."/>
            <person name="Chen C."/>
            <person name="Yanf M."/>
            <person name="Daum C."/>
            <person name="Ng V."/>
            <person name="Clum A."/>
            <person name="Steindorff A."/>
            <person name="Ohm R."/>
            <person name="Martin F."/>
            <person name="Silar P."/>
            <person name="Natvig D."/>
            <person name="Lalanne C."/>
            <person name="Gautier V."/>
            <person name="Ament-velasquez S.L."/>
            <person name="Kruys A."/>
            <person name="Hutchinson M.I."/>
            <person name="Powell A.J."/>
            <person name="Barry K."/>
            <person name="Miller A.N."/>
            <person name="Grigoriev I.V."/>
            <person name="Debuchy R."/>
            <person name="Gladieux P."/>
            <person name="Thoren M.H."/>
            <person name="Johannesson H."/>
        </authorList>
    </citation>
    <scope>NUCLEOTIDE SEQUENCE</scope>
    <source>
        <strain evidence="2">CBS 232.78</strain>
    </source>
</reference>
<reference evidence="2" key="1">
    <citation type="journal article" date="2023" name="Mol. Phylogenet. Evol.">
        <title>Genome-scale phylogeny and comparative genomics of the fungal order Sordariales.</title>
        <authorList>
            <person name="Hensen N."/>
            <person name="Bonometti L."/>
            <person name="Westerberg I."/>
            <person name="Brannstrom I.O."/>
            <person name="Guillou S."/>
            <person name="Cros-Aarteil S."/>
            <person name="Calhoun S."/>
            <person name="Haridas S."/>
            <person name="Kuo A."/>
            <person name="Mondo S."/>
            <person name="Pangilinan J."/>
            <person name="Riley R."/>
            <person name="LaButti K."/>
            <person name="Andreopoulos B."/>
            <person name="Lipzen A."/>
            <person name="Chen C."/>
            <person name="Yan M."/>
            <person name="Daum C."/>
            <person name="Ng V."/>
            <person name="Clum A."/>
            <person name="Steindorff A."/>
            <person name="Ohm R.A."/>
            <person name="Martin F."/>
            <person name="Silar P."/>
            <person name="Natvig D.O."/>
            <person name="Lalanne C."/>
            <person name="Gautier V."/>
            <person name="Ament-Velasquez S.L."/>
            <person name="Kruys A."/>
            <person name="Hutchinson M.I."/>
            <person name="Powell A.J."/>
            <person name="Barry K."/>
            <person name="Miller A.N."/>
            <person name="Grigoriev I.V."/>
            <person name="Debuchy R."/>
            <person name="Gladieux P."/>
            <person name="Hiltunen Thoren M."/>
            <person name="Johannesson H."/>
        </authorList>
    </citation>
    <scope>NUCLEOTIDE SEQUENCE</scope>
    <source>
        <strain evidence="2">CBS 232.78</strain>
    </source>
</reference>
<dbReference type="Pfam" id="PF00004">
    <property type="entry name" value="AAA"/>
    <property type="match status" value="1"/>
</dbReference>
<dbReference type="Proteomes" id="UP001285441">
    <property type="component" value="Unassembled WGS sequence"/>
</dbReference>
<evidence type="ECO:0000313" key="3">
    <source>
        <dbReference type="Proteomes" id="UP001285441"/>
    </source>
</evidence>
<evidence type="ECO:0000313" key="2">
    <source>
        <dbReference type="EMBL" id="KAK3389893.1"/>
    </source>
</evidence>
<dbReference type="PANTHER" id="PTHR46411:SF3">
    <property type="entry name" value="AAA+ ATPASE DOMAIN-CONTAINING PROTEIN"/>
    <property type="match status" value="1"/>
</dbReference>
<accession>A0AAE0NY56</accession>